<evidence type="ECO:0000256" key="10">
    <source>
        <dbReference type="ARBA" id="ARBA00023136"/>
    </source>
</evidence>
<dbReference type="Gene3D" id="1.10.3730.20">
    <property type="match status" value="2"/>
</dbReference>
<dbReference type="AlphaFoldDB" id="A0A6M8MLY0"/>
<dbReference type="PANTHER" id="PTHR30561">
    <property type="entry name" value="SMR FAMILY PROTON-DEPENDENT DRUG EFFLUX TRANSPORTER SUGE"/>
    <property type="match status" value="1"/>
</dbReference>
<keyword evidence="10 11" id="KW-0472">Membrane</keyword>
<reference evidence="14" key="1">
    <citation type="submission" date="2019-12" db="EMBL/GenBank/DDBJ databases">
        <title>Endophytic bacteria associated with Panax ginseng seedlings.</title>
        <authorList>
            <person name="Park J.M."/>
            <person name="Shin R."/>
            <person name="Jo S.H."/>
        </authorList>
    </citation>
    <scope>NUCLEOTIDE SEQUENCE [LARGE SCALE GENOMIC DNA]</scope>
    <source>
        <strain evidence="14">PgKB30</strain>
    </source>
</reference>
<feature type="transmembrane region" description="Helical" evidence="11">
    <location>
        <begin position="97"/>
        <end position="116"/>
    </location>
</feature>
<dbReference type="Proteomes" id="UP000501989">
    <property type="component" value="Chromosome"/>
</dbReference>
<feature type="transmembrane region" description="Helical" evidence="11">
    <location>
        <begin position="12"/>
        <end position="31"/>
    </location>
</feature>
<sequence length="283" mass="29801">MSHCLESDMPTFIILLILFAALLHASWNALLRGGTDKLWSMTIMCVAVAIVSTIGAFFMPAPARESWFYAGLSALLHVGYNLFLVRTYRSGDLGQTYPISRGSSPVLITLCASIFAGEVVQTGTMIGIALVSAGIISLAFKGRKLHVANLPYALGTGCFIAAYSVTDGIGGRLSGAPMAYTAWMCALWGVLMPITYVCLRDVRSLVSVRPGLVTSLGGGVVSLLAYGIVIYAMTLAPMGAVSALRETSVLFAALLGYLFLGESLTARKILSCVVIAAGTIIIG</sequence>
<keyword evidence="7" id="KW-0448">Lipopolysaccharide biosynthesis</keyword>
<dbReference type="InterPro" id="IPR000620">
    <property type="entry name" value="EamA_dom"/>
</dbReference>
<keyword evidence="14" id="KW-1185">Reference proteome</keyword>
<keyword evidence="5" id="KW-0441">Lipid A biosynthesis</keyword>
<feature type="transmembrane region" description="Helical" evidence="11">
    <location>
        <begin position="211"/>
        <end position="233"/>
    </location>
</feature>
<evidence type="ECO:0000259" key="12">
    <source>
        <dbReference type="Pfam" id="PF00892"/>
    </source>
</evidence>
<keyword evidence="4" id="KW-0997">Cell inner membrane</keyword>
<accession>A0A6M8MLY0</accession>
<protein>
    <recommendedName>
        <fullName evidence="12">EamA domain-containing protein</fullName>
    </recommendedName>
</protein>
<proteinExistence type="predicted"/>
<keyword evidence="6 11" id="KW-0812">Transmembrane</keyword>
<keyword evidence="2" id="KW-1003">Cell membrane</keyword>
<evidence type="ECO:0000256" key="8">
    <source>
        <dbReference type="ARBA" id="ARBA00022989"/>
    </source>
</evidence>
<evidence type="ECO:0000256" key="6">
    <source>
        <dbReference type="ARBA" id="ARBA00022692"/>
    </source>
</evidence>
<feature type="transmembrane region" description="Helical" evidence="11">
    <location>
        <begin position="147"/>
        <end position="166"/>
    </location>
</feature>
<feature type="transmembrane region" description="Helical" evidence="11">
    <location>
        <begin position="178"/>
        <end position="199"/>
    </location>
</feature>
<keyword evidence="8 11" id="KW-1133">Transmembrane helix</keyword>
<dbReference type="InterPro" id="IPR037185">
    <property type="entry name" value="EmrE-like"/>
</dbReference>
<name>A0A6M8MLY0_9PSED</name>
<evidence type="ECO:0000313" key="14">
    <source>
        <dbReference type="Proteomes" id="UP000501989"/>
    </source>
</evidence>
<gene>
    <name evidence="13" type="ORF">FX982_03918</name>
</gene>
<feature type="transmembrane region" description="Helical" evidence="11">
    <location>
        <begin position="122"/>
        <end position="140"/>
    </location>
</feature>
<dbReference type="GO" id="GO:0009103">
    <property type="term" value="P:lipopolysaccharide biosynthetic process"/>
    <property type="evidence" value="ECO:0007669"/>
    <property type="project" value="UniProtKB-KW"/>
</dbReference>
<evidence type="ECO:0000256" key="2">
    <source>
        <dbReference type="ARBA" id="ARBA00022475"/>
    </source>
</evidence>
<organism evidence="13 14">
    <name type="scientific">Pseudomonas graminis</name>
    <dbReference type="NCBI Taxonomy" id="158627"/>
    <lineage>
        <taxon>Bacteria</taxon>
        <taxon>Pseudomonadati</taxon>
        <taxon>Pseudomonadota</taxon>
        <taxon>Gammaproteobacteria</taxon>
        <taxon>Pseudomonadales</taxon>
        <taxon>Pseudomonadaceae</taxon>
        <taxon>Pseudomonas</taxon>
    </lineage>
</organism>
<evidence type="ECO:0000256" key="4">
    <source>
        <dbReference type="ARBA" id="ARBA00022519"/>
    </source>
</evidence>
<evidence type="ECO:0000256" key="11">
    <source>
        <dbReference type="SAM" id="Phobius"/>
    </source>
</evidence>
<keyword evidence="3" id="KW-0444">Lipid biosynthesis</keyword>
<keyword evidence="9" id="KW-0443">Lipid metabolism</keyword>
<evidence type="ECO:0000256" key="7">
    <source>
        <dbReference type="ARBA" id="ARBA00022985"/>
    </source>
</evidence>
<evidence type="ECO:0000256" key="3">
    <source>
        <dbReference type="ARBA" id="ARBA00022516"/>
    </source>
</evidence>
<feature type="domain" description="EamA" evidence="12">
    <location>
        <begin position="152"/>
        <end position="282"/>
    </location>
</feature>
<evidence type="ECO:0000256" key="1">
    <source>
        <dbReference type="ARBA" id="ARBA00004651"/>
    </source>
</evidence>
<feature type="transmembrane region" description="Helical" evidence="11">
    <location>
        <begin position="239"/>
        <end position="260"/>
    </location>
</feature>
<dbReference type="InterPro" id="IPR000390">
    <property type="entry name" value="Small_drug/metabolite_transptr"/>
</dbReference>
<dbReference type="GO" id="GO:0009245">
    <property type="term" value="P:lipid A biosynthetic process"/>
    <property type="evidence" value="ECO:0007669"/>
    <property type="project" value="UniProtKB-KW"/>
</dbReference>
<comment type="subcellular location">
    <subcellularLocation>
        <location evidence="1">Cell membrane</location>
        <topology evidence="1">Multi-pass membrane protein</topology>
    </subcellularLocation>
</comment>
<dbReference type="EMBL" id="CP053746">
    <property type="protein sequence ID" value="QKF52926.1"/>
    <property type="molecule type" value="Genomic_DNA"/>
</dbReference>
<dbReference type="Pfam" id="PF00892">
    <property type="entry name" value="EamA"/>
    <property type="match status" value="1"/>
</dbReference>
<evidence type="ECO:0000313" key="13">
    <source>
        <dbReference type="EMBL" id="QKF52926.1"/>
    </source>
</evidence>
<dbReference type="KEGG" id="pgg:FX982_03918"/>
<dbReference type="GO" id="GO:0005886">
    <property type="term" value="C:plasma membrane"/>
    <property type="evidence" value="ECO:0007669"/>
    <property type="project" value="UniProtKB-SubCell"/>
</dbReference>
<dbReference type="PANTHER" id="PTHR30561:SF9">
    <property type="entry name" value="4-AMINO-4-DEOXY-L-ARABINOSE-PHOSPHOUNDECAPRENOL FLIPPASE SUBUNIT ARNF-RELATED"/>
    <property type="match status" value="1"/>
</dbReference>
<feature type="transmembrane region" description="Helical" evidence="11">
    <location>
        <begin position="67"/>
        <end position="85"/>
    </location>
</feature>
<evidence type="ECO:0000256" key="5">
    <source>
        <dbReference type="ARBA" id="ARBA00022556"/>
    </source>
</evidence>
<dbReference type="GO" id="GO:0022857">
    <property type="term" value="F:transmembrane transporter activity"/>
    <property type="evidence" value="ECO:0007669"/>
    <property type="project" value="InterPro"/>
</dbReference>
<feature type="transmembrane region" description="Helical" evidence="11">
    <location>
        <begin position="38"/>
        <end position="61"/>
    </location>
</feature>
<dbReference type="SUPFAM" id="SSF103481">
    <property type="entry name" value="Multidrug resistance efflux transporter EmrE"/>
    <property type="match status" value="2"/>
</dbReference>
<evidence type="ECO:0000256" key="9">
    <source>
        <dbReference type="ARBA" id="ARBA00023098"/>
    </source>
</evidence>